<comment type="caution">
    <text evidence="1">The sequence shown here is derived from an EMBL/GenBank/DDBJ whole genome shotgun (WGS) entry which is preliminary data.</text>
</comment>
<dbReference type="AlphaFoldDB" id="K6YZI8"/>
<dbReference type="STRING" id="493475.GARC_5238"/>
<dbReference type="EMBL" id="BAEO01000068">
    <property type="protein sequence ID" value="GAC22173.1"/>
    <property type="molecule type" value="Genomic_DNA"/>
</dbReference>
<organism evidence="1 2">
    <name type="scientific">Paraglaciecola arctica BSs20135</name>
    <dbReference type="NCBI Taxonomy" id="493475"/>
    <lineage>
        <taxon>Bacteria</taxon>
        <taxon>Pseudomonadati</taxon>
        <taxon>Pseudomonadota</taxon>
        <taxon>Gammaproteobacteria</taxon>
        <taxon>Alteromonadales</taxon>
        <taxon>Alteromonadaceae</taxon>
        <taxon>Paraglaciecola</taxon>
    </lineage>
</organism>
<evidence type="ECO:0000313" key="1">
    <source>
        <dbReference type="EMBL" id="GAC22173.1"/>
    </source>
</evidence>
<name>K6YZI8_9ALTE</name>
<keyword evidence="2" id="KW-1185">Reference proteome</keyword>
<evidence type="ECO:0000313" key="2">
    <source>
        <dbReference type="Proteomes" id="UP000006327"/>
    </source>
</evidence>
<accession>K6YZI8</accession>
<reference evidence="1 2" key="1">
    <citation type="journal article" date="2017" name="Antonie Van Leeuwenhoek">
        <title>Rhizobium rhizosphaerae sp. nov., a novel species isolated from rice rhizosphere.</title>
        <authorList>
            <person name="Zhao J.J."/>
            <person name="Zhang J."/>
            <person name="Zhang R.J."/>
            <person name="Zhang C.W."/>
            <person name="Yin H.Q."/>
            <person name="Zhang X.X."/>
        </authorList>
    </citation>
    <scope>NUCLEOTIDE SEQUENCE [LARGE SCALE GENOMIC DNA]</scope>
    <source>
        <strain evidence="1 2">BSs20135</strain>
    </source>
</reference>
<gene>
    <name evidence="1" type="ORF">GARC_5238</name>
</gene>
<proteinExistence type="predicted"/>
<dbReference type="Proteomes" id="UP000006327">
    <property type="component" value="Unassembled WGS sequence"/>
</dbReference>
<protein>
    <submittedName>
        <fullName evidence="1">Uncharacterized protein</fullName>
    </submittedName>
</protein>
<sequence length="87" mass="9875">MIDNCELVDCTGRCIRDDKAGYIKHSNSAILEQLGLNSEQWVTLNTEFEQHFSAHTFNASSTTCAQWCCLKFELANYLVAFNKPNPQ</sequence>